<evidence type="ECO:0000256" key="1">
    <source>
        <dbReference type="SAM" id="MobiDB-lite"/>
    </source>
</evidence>
<feature type="region of interest" description="Disordered" evidence="1">
    <location>
        <begin position="1"/>
        <end position="23"/>
    </location>
</feature>
<comment type="caution">
    <text evidence="2">The sequence shown here is derived from an EMBL/GenBank/DDBJ whole genome shotgun (WGS) entry which is preliminary data.</text>
</comment>
<dbReference type="AlphaFoldDB" id="A0AAV5LBS0"/>
<gene>
    <name evidence="2" type="ORF">SLEP1_g43050</name>
</gene>
<protein>
    <submittedName>
        <fullName evidence="2">Uncharacterized protein</fullName>
    </submittedName>
</protein>
<proteinExistence type="predicted"/>
<evidence type="ECO:0000313" key="3">
    <source>
        <dbReference type="Proteomes" id="UP001054252"/>
    </source>
</evidence>
<sequence length="77" mass="8873">MESLFLPSRRCGNSKTSLKSDEEGTKITTTQIKWKEGMGLQNGVNCDKKLRKQATIVWRKFSLAGLVRINRKKTWMN</sequence>
<organism evidence="2 3">
    <name type="scientific">Rubroshorea leprosula</name>
    <dbReference type="NCBI Taxonomy" id="152421"/>
    <lineage>
        <taxon>Eukaryota</taxon>
        <taxon>Viridiplantae</taxon>
        <taxon>Streptophyta</taxon>
        <taxon>Embryophyta</taxon>
        <taxon>Tracheophyta</taxon>
        <taxon>Spermatophyta</taxon>
        <taxon>Magnoliopsida</taxon>
        <taxon>eudicotyledons</taxon>
        <taxon>Gunneridae</taxon>
        <taxon>Pentapetalae</taxon>
        <taxon>rosids</taxon>
        <taxon>malvids</taxon>
        <taxon>Malvales</taxon>
        <taxon>Dipterocarpaceae</taxon>
        <taxon>Rubroshorea</taxon>
    </lineage>
</organism>
<evidence type="ECO:0000313" key="2">
    <source>
        <dbReference type="EMBL" id="GKV34699.1"/>
    </source>
</evidence>
<keyword evidence="3" id="KW-1185">Reference proteome</keyword>
<name>A0AAV5LBS0_9ROSI</name>
<dbReference type="EMBL" id="BPVZ01000107">
    <property type="protein sequence ID" value="GKV34699.1"/>
    <property type="molecule type" value="Genomic_DNA"/>
</dbReference>
<accession>A0AAV5LBS0</accession>
<dbReference type="Proteomes" id="UP001054252">
    <property type="component" value="Unassembled WGS sequence"/>
</dbReference>
<reference evidence="2 3" key="1">
    <citation type="journal article" date="2021" name="Commun. Biol.">
        <title>The genome of Shorea leprosula (Dipterocarpaceae) highlights the ecological relevance of drought in aseasonal tropical rainforests.</title>
        <authorList>
            <person name="Ng K.K.S."/>
            <person name="Kobayashi M.J."/>
            <person name="Fawcett J.A."/>
            <person name="Hatakeyama M."/>
            <person name="Paape T."/>
            <person name="Ng C.H."/>
            <person name="Ang C.C."/>
            <person name="Tnah L.H."/>
            <person name="Lee C.T."/>
            <person name="Nishiyama T."/>
            <person name="Sese J."/>
            <person name="O'Brien M.J."/>
            <person name="Copetti D."/>
            <person name="Mohd Noor M.I."/>
            <person name="Ong R.C."/>
            <person name="Putra M."/>
            <person name="Sireger I.Z."/>
            <person name="Indrioko S."/>
            <person name="Kosugi Y."/>
            <person name="Izuno A."/>
            <person name="Isagi Y."/>
            <person name="Lee S.L."/>
            <person name="Shimizu K.K."/>
        </authorList>
    </citation>
    <scope>NUCLEOTIDE SEQUENCE [LARGE SCALE GENOMIC DNA]</scope>
    <source>
        <strain evidence="2">214</strain>
    </source>
</reference>